<gene>
    <name evidence="2" type="ORF">ABI_08400</name>
</gene>
<dbReference type="HOGENOM" id="CLU_638808_0_0_5"/>
<keyword evidence="1" id="KW-0812">Transmembrane</keyword>
<feature type="transmembrane region" description="Helical" evidence="1">
    <location>
        <begin position="315"/>
        <end position="335"/>
    </location>
</feature>
<name>F4QG76_9CAUL</name>
<dbReference type="RefSeq" id="WP_006271579.1">
    <property type="nucleotide sequence ID" value="NZ_GL883077.1"/>
</dbReference>
<feature type="transmembrane region" description="Helical" evidence="1">
    <location>
        <begin position="161"/>
        <end position="181"/>
    </location>
</feature>
<reference evidence="3" key="1">
    <citation type="submission" date="2011-03" db="EMBL/GenBank/DDBJ databases">
        <title>Draft genome sequence of Brevundimonas diminuta.</title>
        <authorList>
            <person name="Brown P.J.B."/>
            <person name="Buechlein A."/>
            <person name="Hemmerich C."/>
            <person name="Brun Y.V."/>
        </authorList>
    </citation>
    <scope>NUCLEOTIDE SEQUENCE [LARGE SCALE GENOMIC DNA]</scope>
    <source>
        <strain evidence="3">C19</strain>
    </source>
</reference>
<dbReference type="AlphaFoldDB" id="F4QG76"/>
<sequence length="420" mass="45543">MEAPDLQKEDAQKDQAHGDLAFLKSLVSQGPKAQVTAGQVFAVAGAAYSAQCFLYWLQIMLGWQWPGWLQIAVAVAPIAVLVGFIGWVFWRDRNEAGQGVATRALNSAFGSAGLANLALCLVFGYVSATQQNFLIWLLYPPVSCAALGACWYIAFMVRRKWWLLGVAFGWWGTAMALGFLIRNMAGYLLLLSIALLVLMVVPGLIMARPGKADDAGEPSAGGAHKDLAFLKALVTEGPKAQRGAGQLFLIAGVLYGLQCFGFWVQMAFQLTWPTEAYVFIGFAPTVLFLAAMFWMMWRDRKDSMHGAATRAINGAFGSAGLANLSMCVCLGYVSASEKSQLIWLLYPAVVSAFQGACWYVAFVVRRKLWLAAVSAGWFLTAVTMGFLITDIGNYLFVFGIAMFALMAAPGYVMSRTGRGG</sequence>
<evidence type="ECO:0000256" key="1">
    <source>
        <dbReference type="SAM" id="Phobius"/>
    </source>
</evidence>
<feature type="transmembrane region" description="Helical" evidence="1">
    <location>
        <begin position="394"/>
        <end position="413"/>
    </location>
</feature>
<feature type="transmembrane region" description="Helical" evidence="1">
    <location>
        <begin position="40"/>
        <end position="61"/>
    </location>
</feature>
<keyword evidence="1" id="KW-0472">Membrane</keyword>
<dbReference type="STRING" id="715226.ABI_08400"/>
<feature type="transmembrane region" description="Helical" evidence="1">
    <location>
        <begin position="102"/>
        <end position="127"/>
    </location>
</feature>
<keyword evidence="3" id="KW-1185">Reference proteome</keyword>
<proteinExistence type="predicted"/>
<dbReference type="Proteomes" id="UP000006512">
    <property type="component" value="Unassembled WGS sequence"/>
</dbReference>
<feature type="transmembrane region" description="Helical" evidence="1">
    <location>
        <begin position="133"/>
        <end position="154"/>
    </location>
</feature>
<keyword evidence="1" id="KW-1133">Transmembrane helix</keyword>
<feature type="transmembrane region" description="Helical" evidence="1">
    <location>
        <begin position="67"/>
        <end position="90"/>
    </location>
</feature>
<organism evidence="2 3">
    <name type="scientific">Asticcacaulis biprosthecium C19</name>
    <dbReference type="NCBI Taxonomy" id="715226"/>
    <lineage>
        <taxon>Bacteria</taxon>
        <taxon>Pseudomonadati</taxon>
        <taxon>Pseudomonadota</taxon>
        <taxon>Alphaproteobacteria</taxon>
        <taxon>Caulobacterales</taxon>
        <taxon>Caulobacteraceae</taxon>
        <taxon>Asticcacaulis</taxon>
    </lineage>
</organism>
<feature type="transmembrane region" description="Helical" evidence="1">
    <location>
        <begin position="276"/>
        <end position="294"/>
    </location>
</feature>
<protein>
    <submittedName>
        <fullName evidence="2">Putative membrane protein</fullName>
    </submittedName>
</protein>
<dbReference type="eggNOG" id="ENOG5033ZAA">
    <property type="taxonomic scope" value="Bacteria"/>
</dbReference>
<accession>F4QG76</accession>
<feature type="transmembrane region" description="Helical" evidence="1">
    <location>
        <begin position="247"/>
        <end position="264"/>
    </location>
</feature>
<dbReference type="EMBL" id="GL883077">
    <property type="protein sequence ID" value="EGF92404.1"/>
    <property type="molecule type" value="Genomic_DNA"/>
</dbReference>
<feature type="transmembrane region" description="Helical" evidence="1">
    <location>
        <begin position="341"/>
        <end position="361"/>
    </location>
</feature>
<feature type="transmembrane region" description="Helical" evidence="1">
    <location>
        <begin position="368"/>
        <end position="388"/>
    </location>
</feature>
<feature type="transmembrane region" description="Helical" evidence="1">
    <location>
        <begin position="187"/>
        <end position="207"/>
    </location>
</feature>
<evidence type="ECO:0000313" key="3">
    <source>
        <dbReference type="Proteomes" id="UP000006512"/>
    </source>
</evidence>
<evidence type="ECO:0000313" key="2">
    <source>
        <dbReference type="EMBL" id="EGF92404.1"/>
    </source>
</evidence>